<feature type="compositionally biased region" description="Basic residues" evidence="1">
    <location>
        <begin position="40"/>
        <end position="57"/>
    </location>
</feature>
<gene>
    <name evidence="3" type="ORF">ACHHYP_13665</name>
</gene>
<dbReference type="Gene3D" id="1.20.930.10">
    <property type="entry name" value="Conserved domain common to transcription factors TFIIS, elongin A, CRSP70"/>
    <property type="match status" value="1"/>
</dbReference>
<accession>A0A1V9YET0</accession>
<proteinExistence type="predicted"/>
<dbReference type="GO" id="GO:0006351">
    <property type="term" value="P:DNA-templated transcription"/>
    <property type="evidence" value="ECO:0007669"/>
    <property type="project" value="InterPro"/>
</dbReference>
<feature type="compositionally biased region" description="Pro residues" evidence="1">
    <location>
        <begin position="495"/>
        <end position="504"/>
    </location>
</feature>
<dbReference type="InterPro" id="IPR036575">
    <property type="entry name" value="TFIIS_cen_dom_sf"/>
</dbReference>
<name>A0A1V9YET0_ACHHY</name>
<sequence length="594" mass="65289">MATQDPEGVGAAAPAVDAADPHVDAAPAEESSSEEEALKKKPSSKTKKKATRGRPRKNPVEVAPRKDVDTTLSAKLAEKSKLLRKDVTDRYGEVVWAMMRCYPYWPAYICDPSTLEESTLRQFMPSIDSCFWVFFYKSNNFGAIPYADVAPWEDTTHDYRTGYQPDKKKTKSSKPPKTLAEATAIAEREFALPPGDRAAWMPRKQNAKKRTRSLSDADDVSPKKASKKSKTSTTRSDGASKPKKASKKVEEPTEPALEAEDSDAPKTKRPKTAKADPMATKELTEMRKEEKLSRAVERAAKKSEKKAKKADKLAKTTEKAAKTTEKTAKKSEKPARTSDKAGTSTEKAAKATDRPEEQDDLEQAKRFAKRLLRCSKDDSKESNEKALAVMTTLIESEKPMTIDVLRDSQLPAAVNALRTSSNPNVAKTASALRKLMMMRAGVPKKEKPKASPEEAVPNDKPTAAAEADTTAVTKPATPTKPMTPLAAVDASPQPEATPPAPEPTPETADREVVQKLLLQVLPKAELCKEIETALYDRFSDTTEEYKSQARTVVFGLRNHKVCRQKVLSGALLVMELAFATDEMFAQLDKSTFGK</sequence>
<feature type="region of interest" description="Disordered" evidence="1">
    <location>
        <begin position="1"/>
        <end position="66"/>
    </location>
</feature>
<feature type="compositionally biased region" description="Low complexity" evidence="1">
    <location>
        <begin position="1"/>
        <end position="30"/>
    </location>
</feature>
<dbReference type="PROSITE" id="PS50812">
    <property type="entry name" value="PWWP"/>
    <property type="match status" value="1"/>
</dbReference>
<dbReference type="Pfam" id="PF00855">
    <property type="entry name" value="PWWP"/>
    <property type="match status" value="1"/>
</dbReference>
<organism evidence="3 4">
    <name type="scientific">Achlya hypogyna</name>
    <name type="common">Oomycete</name>
    <name type="synonym">Protoachlya hypogyna</name>
    <dbReference type="NCBI Taxonomy" id="1202772"/>
    <lineage>
        <taxon>Eukaryota</taxon>
        <taxon>Sar</taxon>
        <taxon>Stramenopiles</taxon>
        <taxon>Oomycota</taxon>
        <taxon>Saprolegniomycetes</taxon>
        <taxon>Saprolegniales</taxon>
        <taxon>Achlyaceae</taxon>
        <taxon>Achlya</taxon>
    </lineage>
</organism>
<dbReference type="OrthoDB" id="62853at2759"/>
<dbReference type="Gene3D" id="2.30.30.140">
    <property type="match status" value="1"/>
</dbReference>
<dbReference type="InterPro" id="IPR017923">
    <property type="entry name" value="TFIIS_N"/>
</dbReference>
<dbReference type="SUPFAM" id="SSF47676">
    <property type="entry name" value="Conserved domain common to transcription factors TFIIS, elongin A, CRSP70"/>
    <property type="match status" value="1"/>
</dbReference>
<protein>
    <recommendedName>
        <fullName evidence="2">PWWP domain-containing protein</fullName>
    </recommendedName>
</protein>
<feature type="compositionally biased region" description="Basic and acidic residues" evidence="1">
    <location>
        <begin position="282"/>
        <end position="302"/>
    </location>
</feature>
<feature type="compositionally biased region" description="Low complexity" evidence="1">
    <location>
        <begin position="462"/>
        <end position="487"/>
    </location>
</feature>
<evidence type="ECO:0000259" key="2">
    <source>
        <dbReference type="PROSITE" id="PS50812"/>
    </source>
</evidence>
<dbReference type="InterPro" id="IPR035441">
    <property type="entry name" value="TFIIS/LEDGF_dom_sf"/>
</dbReference>
<evidence type="ECO:0000256" key="1">
    <source>
        <dbReference type="SAM" id="MobiDB-lite"/>
    </source>
</evidence>
<keyword evidence="4" id="KW-1185">Reference proteome</keyword>
<evidence type="ECO:0000313" key="3">
    <source>
        <dbReference type="EMBL" id="OQR84264.1"/>
    </source>
</evidence>
<feature type="compositionally biased region" description="Basic and acidic residues" evidence="1">
    <location>
        <begin position="443"/>
        <end position="452"/>
    </location>
</feature>
<dbReference type="SUPFAM" id="SSF63748">
    <property type="entry name" value="Tudor/PWWP/MBT"/>
    <property type="match status" value="1"/>
</dbReference>
<dbReference type="Pfam" id="PF08711">
    <property type="entry name" value="Med26"/>
    <property type="match status" value="1"/>
</dbReference>
<dbReference type="CDD" id="cd05162">
    <property type="entry name" value="PWWP"/>
    <property type="match status" value="1"/>
</dbReference>
<feature type="region of interest" description="Disordered" evidence="1">
    <location>
        <begin position="442"/>
        <end position="509"/>
    </location>
</feature>
<dbReference type="Proteomes" id="UP000243579">
    <property type="component" value="Unassembled WGS sequence"/>
</dbReference>
<feature type="region of interest" description="Disordered" evidence="1">
    <location>
        <begin position="160"/>
        <end position="364"/>
    </location>
</feature>
<dbReference type="AlphaFoldDB" id="A0A1V9YET0"/>
<evidence type="ECO:0000313" key="4">
    <source>
        <dbReference type="Proteomes" id="UP000243579"/>
    </source>
</evidence>
<dbReference type="Gene3D" id="1.10.472.30">
    <property type="entry name" value="Transcription elongation factor S-II, central domain"/>
    <property type="match status" value="1"/>
</dbReference>
<dbReference type="SMART" id="SM00293">
    <property type="entry name" value="PWWP"/>
    <property type="match status" value="1"/>
</dbReference>
<dbReference type="SUPFAM" id="SSF46942">
    <property type="entry name" value="Elongation factor TFIIS domain 2"/>
    <property type="match status" value="1"/>
</dbReference>
<feature type="compositionally biased region" description="Basic and acidic residues" evidence="1">
    <location>
        <begin position="310"/>
        <end position="339"/>
    </location>
</feature>
<comment type="caution">
    <text evidence="3">The sequence shown here is derived from an EMBL/GenBank/DDBJ whole genome shotgun (WGS) entry which is preliminary data.</text>
</comment>
<reference evidence="3 4" key="1">
    <citation type="journal article" date="2014" name="Genome Biol. Evol.">
        <title>The secreted proteins of Achlya hypogyna and Thraustotheca clavata identify the ancestral oomycete secretome and reveal gene acquisitions by horizontal gene transfer.</title>
        <authorList>
            <person name="Misner I."/>
            <person name="Blouin N."/>
            <person name="Leonard G."/>
            <person name="Richards T.A."/>
            <person name="Lane C.E."/>
        </authorList>
    </citation>
    <scope>NUCLEOTIDE SEQUENCE [LARGE SCALE GENOMIC DNA]</scope>
    <source>
        <strain evidence="3 4">ATCC 48635</strain>
    </source>
</reference>
<dbReference type="STRING" id="1202772.A0A1V9YET0"/>
<dbReference type="EMBL" id="JNBR01001918">
    <property type="protein sequence ID" value="OQR84264.1"/>
    <property type="molecule type" value="Genomic_DNA"/>
</dbReference>
<dbReference type="InterPro" id="IPR000313">
    <property type="entry name" value="PWWP_dom"/>
</dbReference>
<feature type="domain" description="PWWP" evidence="2">
    <location>
        <begin position="91"/>
        <end position="155"/>
    </location>
</feature>